<reference evidence="2" key="1">
    <citation type="journal article" date="2015" name="Nat. Genet.">
        <title>The genome and transcriptome of the zoonotic hookworm Ancylostoma ceylanicum identify infection-specific gene families.</title>
        <authorList>
            <person name="Schwarz E.M."/>
            <person name="Hu Y."/>
            <person name="Antoshechkin I."/>
            <person name="Miller M.M."/>
            <person name="Sternberg P.W."/>
            <person name="Aroian R.V."/>
        </authorList>
    </citation>
    <scope>NUCLEOTIDE SEQUENCE</scope>
    <source>
        <strain evidence="2">HY135</strain>
    </source>
</reference>
<proteinExistence type="predicted"/>
<evidence type="ECO:0000313" key="2">
    <source>
        <dbReference type="Proteomes" id="UP000024635"/>
    </source>
</evidence>
<sequence length="77" mass="8684">MVGRRRAALPLSLLRADRQLHLTFPFFKLNGGDAGFSGTPNSLVAVTSTRNMSESRYRHFFGCPYIYDTHCSAKMRS</sequence>
<dbReference type="AlphaFoldDB" id="A0A016VBD4"/>
<organism evidence="1 2">
    <name type="scientific">Ancylostoma ceylanicum</name>
    <dbReference type="NCBI Taxonomy" id="53326"/>
    <lineage>
        <taxon>Eukaryota</taxon>
        <taxon>Metazoa</taxon>
        <taxon>Ecdysozoa</taxon>
        <taxon>Nematoda</taxon>
        <taxon>Chromadorea</taxon>
        <taxon>Rhabditida</taxon>
        <taxon>Rhabditina</taxon>
        <taxon>Rhabditomorpha</taxon>
        <taxon>Strongyloidea</taxon>
        <taxon>Ancylostomatidae</taxon>
        <taxon>Ancylostomatinae</taxon>
        <taxon>Ancylostoma</taxon>
    </lineage>
</organism>
<accession>A0A016VBD4</accession>
<gene>
    <name evidence="1" type="primary">Acey_s0013.g2094</name>
    <name evidence="1" type="ORF">Y032_0013g2094</name>
</gene>
<dbReference type="Proteomes" id="UP000024635">
    <property type="component" value="Unassembled WGS sequence"/>
</dbReference>
<comment type="caution">
    <text evidence="1">The sequence shown here is derived from an EMBL/GenBank/DDBJ whole genome shotgun (WGS) entry which is preliminary data.</text>
</comment>
<name>A0A016VBD4_9BILA</name>
<protein>
    <submittedName>
        <fullName evidence="1">Uncharacterized protein</fullName>
    </submittedName>
</protein>
<evidence type="ECO:0000313" key="1">
    <source>
        <dbReference type="EMBL" id="EYC24755.1"/>
    </source>
</evidence>
<keyword evidence="2" id="KW-1185">Reference proteome</keyword>
<dbReference type="EMBL" id="JARK01001349">
    <property type="protein sequence ID" value="EYC24755.1"/>
    <property type="molecule type" value="Genomic_DNA"/>
</dbReference>